<organism evidence="5 6">
    <name type="scientific">Mycena citricolor</name>
    <dbReference type="NCBI Taxonomy" id="2018698"/>
    <lineage>
        <taxon>Eukaryota</taxon>
        <taxon>Fungi</taxon>
        <taxon>Dikarya</taxon>
        <taxon>Basidiomycota</taxon>
        <taxon>Agaricomycotina</taxon>
        <taxon>Agaricomycetes</taxon>
        <taxon>Agaricomycetidae</taxon>
        <taxon>Agaricales</taxon>
        <taxon>Marasmiineae</taxon>
        <taxon>Mycenaceae</taxon>
        <taxon>Mycena</taxon>
    </lineage>
</organism>
<dbReference type="AlphaFoldDB" id="A0AAD2GS08"/>
<dbReference type="InterPro" id="IPR018466">
    <property type="entry name" value="Kre9/Knh1-like_N"/>
</dbReference>
<accession>A0AAD2GS08</accession>
<evidence type="ECO:0000256" key="1">
    <source>
        <dbReference type="ARBA" id="ARBA00022729"/>
    </source>
</evidence>
<dbReference type="Proteomes" id="UP001295794">
    <property type="component" value="Unassembled WGS sequence"/>
</dbReference>
<dbReference type="EMBL" id="CAVNYO010000013">
    <property type="protein sequence ID" value="CAK5262321.1"/>
    <property type="molecule type" value="Genomic_DNA"/>
</dbReference>
<keyword evidence="6" id="KW-1185">Reference proteome</keyword>
<sequence>MGENWVHKDVPCHSRRLALRFFFSPTLVCLRCPDFTMFSTTKTSSALLAFVASAVAVSNLQAPTSVQPGQSVTVTWSSDSTDTQPAVLIMYSKKTYSGAFALADDIDLQKNSLTVDLPQVYTGDNFTFEIVNKNDQSKVLAQSNAFSVGGTPVASTMSAASTASPTATASASASAKHASSGTHSASATKTMSGSMTHSGSMTASAHPTSSSAAFPSGTFSLVSSLASTISMESSAAVAAFSSATSMIASSASAELSHIAASASASSKNSAPHGTKHVSRSAVALVAGGLLIGALMGLA</sequence>
<feature type="domain" description="Yeast cell wall synthesis Kre9/Knh1-like N-terminal" evidence="3">
    <location>
        <begin position="64"/>
        <end position="148"/>
    </location>
</feature>
<evidence type="ECO:0000313" key="4">
    <source>
        <dbReference type="EMBL" id="CAK5262321.1"/>
    </source>
</evidence>
<dbReference type="EMBL" id="CAVNYO010000014">
    <property type="protein sequence ID" value="CAK5262426.1"/>
    <property type="molecule type" value="Genomic_DNA"/>
</dbReference>
<keyword evidence="1" id="KW-0732">Signal</keyword>
<evidence type="ECO:0000259" key="3">
    <source>
        <dbReference type="Pfam" id="PF10342"/>
    </source>
</evidence>
<proteinExistence type="predicted"/>
<name>A0AAD2GS08_9AGAR</name>
<feature type="region of interest" description="Disordered" evidence="2">
    <location>
        <begin position="173"/>
        <end position="207"/>
    </location>
</feature>
<evidence type="ECO:0000313" key="6">
    <source>
        <dbReference type="Proteomes" id="UP001295794"/>
    </source>
</evidence>
<dbReference type="Pfam" id="PF10342">
    <property type="entry name" value="Kre9_KNH"/>
    <property type="match status" value="1"/>
</dbReference>
<comment type="caution">
    <text evidence="5">The sequence shown here is derived from an EMBL/GenBank/DDBJ whole genome shotgun (WGS) entry which is preliminary data.</text>
</comment>
<protein>
    <recommendedName>
        <fullName evidence="3">Yeast cell wall synthesis Kre9/Knh1-like N-terminal domain-containing protein</fullName>
    </recommendedName>
</protein>
<evidence type="ECO:0000256" key="2">
    <source>
        <dbReference type="SAM" id="MobiDB-lite"/>
    </source>
</evidence>
<gene>
    <name evidence="5" type="ORF">MYCIT1_LOCUS1119</name>
    <name evidence="4" type="ORF">MYCIT1_LOCUS928</name>
</gene>
<reference evidence="5" key="1">
    <citation type="submission" date="2023-11" db="EMBL/GenBank/DDBJ databases">
        <authorList>
            <person name="De Vega J J."/>
            <person name="De Vega J J."/>
        </authorList>
    </citation>
    <scope>NUCLEOTIDE SEQUENCE</scope>
</reference>
<evidence type="ECO:0000313" key="5">
    <source>
        <dbReference type="EMBL" id="CAK5262426.1"/>
    </source>
</evidence>